<dbReference type="EMBL" id="SHNN01000004">
    <property type="protein sequence ID" value="MCX2982721.1"/>
    <property type="molecule type" value="Genomic_DNA"/>
</dbReference>
<evidence type="ECO:0000313" key="1">
    <source>
        <dbReference type="EMBL" id="MCX2982721.1"/>
    </source>
</evidence>
<dbReference type="Proteomes" id="UP001143362">
    <property type="component" value="Unassembled WGS sequence"/>
</dbReference>
<comment type="caution">
    <text evidence="1">The sequence shown here is derived from an EMBL/GenBank/DDBJ whole genome shotgun (WGS) entry which is preliminary data.</text>
</comment>
<organism evidence="1 2">
    <name type="scientific">Candidatus Litorirhabdus singularis</name>
    <dbReference type="NCBI Taxonomy" id="2518993"/>
    <lineage>
        <taxon>Bacteria</taxon>
        <taxon>Pseudomonadati</taxon>
        <taxon>Pseudomonadota</taxon>
        <taxon>Gammaproteobacteria</taxon>
        <taxon>Cellvibrionales</taxon>
        <taxon>Halieaceae</taxon>
        <taxon>Candidatus Litorirhabdus</taxon>
    </lineage>
</organism>
<accession>A0ABT3TK78</accession>
<keyword evidence="2" id="KW-1185">Reference proteome</keyword>
<evidence type="ECO:0008006" key="3">
    <source>
        <dbReference type="Google" id="ProtNLM"/>
    </source>
</evidence>
<reference evidence="1" key="1">
    <citation type="submission" date="2019-02" db="EMBL/GenBank/DDBJ databases">
        <authorList>
            <person name="Li S.-H."/>
        </authorList>
    </citation>
    <scope>NUCLEOTIDE SEQUENCE</scope>
    <source>
        <strain evidence="1">IMCC14734</strain>
    </source>
</reference>
<name>A0ABT3TK78_9GAMM</name>
<proteinExistence type="predicted"/>
<protein>
    <recommendedName>
        <fullName evidence="3">DUF560 domain-containing protein</fullName>
    </recommendedName>
</protein>
<evidence type="ECO:0000313" key="2">
    <source>
        <dbReference type="Proteomes" id="UP001143362"/>
    </source>
</evidence>
<dbReference type="RefSeq" id="WP_279246752.1">
    <property type="nucleotide sequence ID" value="NZ_SHNN01000004.1"/>
</dbReference>
<gene>
    <name evidence="1" type="ORF">EYC98_17805</name>
</gene>
<sequence>MILLLAAFAVSATAAETVSSGVDTDAPPANTASAAPQAAREAAEAAEADKEAWVDTSVDYVADSADRLVQWMDDFYGEPYADFEAAHSSLRLRLGYQYDELEEGDIKVKVRGKVQLPKLSRRLALVLEGDEGEEFEDVGNLNDDEESRLGLQYNVGEKRDVRFDLIGNVNASLDLRAGGRFRYAPTFSENLFGRFTQDLGYETGDTGAFSRSRFDLYRPLDEDNLLAWRSRVDYSDDSRGLEWRSYVQWRRRLEEDTAVTFTLNADGITDPVNLVENYGLRMNYRSSIYRRYLFYEIEPAYMWRKEPDFDNRVGVWSINVRFEIHFENEREKRAAAERDPLKLK</sequence>